<keyword evidence="3" id="KW-1185">Reference proteome</keyword>
<dbReference type="RefSeq" id="WP_257512682.1">
    <property type="nucleotide sequence ID" value="NZ_JANKHG010000018.1"/>
</dbReference>
<dbReference type="Gene3D" id="3.30.70.250">
    <property type="entry name" value="Malonyl-CoA ACP transacylase, ACP-binding"/>
    <property type="match status" value="1"/>
</dbReference>
<accession>A0ABT1XJL1</accession>
<dbReference type="SUPFAM" id="SSF52151">
    <property type="entry name" value="FabD/lysophospholipase-like"/>
    <property type="match status" value="1"/>
</dbReference>
<gene>
    <name evidence="2" type="ORF">NSP04_12500</name>
</gene>
<sequence length="305" mass="32688">MSLCILCPGQGSQSIDMLPSLLAEPLLAPHLQPLLRAMPFDAMAVAQNASECFLNAHAQPLIVAAGAAVISALKNQGIRIELSAGYSIGELTAHVMVGSIQASDAVRLAVQRARCMDNATPQGHGMMAVKGVRLERLALIAQEHGLYIAIVNDEQHAVLAGSTAVMKSICKGIERDFGAHVVHLNVSVPSHTPLLLGATVAFRMALAQTPWQAFDCPVLSALDGSPVETQAHAVECLSRQISEPLQWARTLDLSAEMGATVYFEVGPGNTLTRMARERFPRVPARSLSEFHTFDGALNWLTENTR</sequence>
<dbReference type="InterPro" id="IPR016035">
    <property type="entry name" value="Acyl_Trfase/lysoPLipase"/>
</dbReference>
<keyword evidence="2" id="KW-0808">Transferase</keyword>
<reference evidence="2" key="1">
    <citation type="submission" date="2022-07" db="EMBL/GenBank/DDBJ databases">
        <authorList>
            <person name="Xamxidin M."/>
        </authorList>
    </citation>
    <scope>NUCLEOTIDE SEQUENCE</scope>
    <source>
        <strain evidence="2">YS8-69</strain>
    </source>
</reference>
<dbReference type="SUPFAM" id="SSF55048">
    <property type="entry name" value="Probable ACP-binding domain of malonyl-CoA ACP transacylase"/>
    <property type="match status" value="1"/>
</dbReference>
<dbReference type="EMBL" id="JANKHG010000018">
    <property type="protein sequence ID" value="MCR2747473.1"/>
    <property type="molecule type" value="Genomic_DNA"/>
</dbReference>
<name>A0ABT1XJL1_9BURK</name>
<keyword evidence="2" id="KW-0012">Acyltransferase</keyword>
<dbReference type="InterPro" id="IPR001227">
    <property type="entry name" value="Ac_transferase_dom_sf"/>
</dbReference>
<dbReference type="Gene3D" id="3.40.366.10">
    <property type="entry name" value="Malonyl-Coenzyme A Acyl Carrier Protein, domain 2"/>
    <property type="match status" value="1"/>
</dbReference>
<evidence type="ECO:0000313" key="2">
    <source>
        <dbReference type="EMBL" id="MCR2747473.1"/>
    </source>
</evidence>
<dbReference type="PANTHER" id="PTHR42681:SF6">
    <property type="entry name" value="BLL0263 PROTEIN"/>
    <property type="match status" value="1"/>
</dbReference>
<dbReference type="SMART" id="SM00827">
    <property type="entry name" value="PKS_AT"/>
    <property type="match status" value="1"/>
</dbReference>
<dbReference type="GO" id="GO:0016746">
    <property type="term" value="F:acyltransferase activity"/>
    <property type="evidence" value="ECO:0007669"/>
    <property type="project" value="UniProtKB-KW"/>
</dbReference>
<evidence type="ECO:0000313" key="3">
    <source>
        <dbReference type="Proteomes" id="UP001165267"/>
    </source>
</evidence>
<dbReference type="InterPro" id="IPR050858">
    <property type="entry name" value="Mal-CoA-ACP_Trans/PKS_FabD"/>
</dbReference>
<dbReference type="InterPro" id="IPR016036">
    <property type="entry name" value="Malonyl_transacylase_ACP-bd"/>
</dbReference>
<feature type="domain" description="Malonyl-CoA:ACP transacylase (MAT)" evidence="1">
    <location>
        <begin position="6"/>
        <end position="299"/>
    </location>
</feature>
<protein>
    <submittedName>
        <fullName evidence="2">Acyltransferase domain-containing protein</fullName>
    </submittedName>
</protein>
<organism evidence="2 3">
    <name type="scientific">Limnobacter parvus</name>
    <dbReference type="NCBI Taxonomy" id="2939690"/>
    <lineage>
        <taxon>Bacteria</taxon>
        <taxon>Pseudomonadati</taxon>
        <taxon>Pseudomonadota</taxon>
        <taxon>Betaproteobacteria</taxon>
        <taxon>Burkholderiales</taxon>
        <taxon>Burkholderiaceae</taxon>
        <taxon>Limnobacter</taxon>
    </lineage>
</organism>
<comment type="caution">
    <text evidence="2">The sequence shown here is derived from an EMBL/GenBank/DDBJ whole genome shotgun (WGS) entry which is preliminary data.</text>
</comment>
<dbReference type="InterPro" id="IPR014043">
    <property type="entry name" value="Acyl_transferase_dom"/>
</dbReference>
<dbReference type="Pfam" id="PF00698">
    <property type="entry name" value="Acyl_transf_1"/>
    <property type="match status" value="1"/>
</dbReference>
<dbReference type="PANTHER" id="PTHR42681">
    <property type="entry name" value="MALONYL-COA-ACYL CARRIER PROTEIN TRANSACYLASE, MITOCHONDRIAL"/>
    <property type="match status" value="1"/>
</dbReference>
<evidence type="ECO:0000259" key="1">
    <source>
        <dbReference type="SMART" id="SM00827"/>
    </source>
</evidence>
<dbReference type="Proteomes" id="UP001165267">
    <property type="component" value="Unassembled WGS sequence"/>
</dbReference>
<proteinExistence type="predicted"/>